<dbReference type="GO" id="GO:0005516">
    <property type="term" value="F:calmodulin binding"/>
    <property type="evidence" value="ECO:0007669"/>
    <property type="project" value="TreeGrafter"/>
</dbReference>
<accession>A0A8X8XFM2</accession>
<dbReference type="OrthoDB" id="780868at2759"/>
<dbReference type="AlphaFoldDB" id="A0A8X8XFM2"/>
<evidence type="ECO:0000259" key="1">
    <source>
        <dbReference type="Pfam" id="PF05678"/>
    </source>
</evidence>
<reference evidence="2" key="2">
    <citation type="submission" date="2020-08" db="EMBL/GenBank/DDBJ databases">
        <title>Plant Genome Project.</title>
        <authorList>
            <person name="Zhang R.-G."/>
        </authorList>
    </citation>
    <scope>NUCLEOTIDE SEQUENCE</scope>
    <source>
        <strain evidence="2">Huo1</strain>
        <tissue evidence="2">Leaf</tissue>
    </source>
</reference>
<keyword evidence="3" id="KW-1185">Reference proteome</keyword>
<evidence type="ECO:0000313" key="2">
    <source>
        <dbReference type="EMBL" id="KAG6413715.1"/>
    </source>
</evidence>
<dbReference type="PANTHER" id="PTHR33179:SF9">
    <property type="entry name" value="OS01G0278000 PROTEIN"/>
    <property type="match status" value="1"/>
</dbReference>
<dbReference type="PANTHER" id="PTHR33179">
    <property type="entry name" value="VQ MOTIF-CONTAINING PROTEIN"/>
    <property type="match status" value="1"/>
</dbReference>
<dbReference type="EMBL" id="PNBA02000009">
    <property type="protein sequence ID" value="KAG6413715.1"/>
    <property type="molecule type" value="Genomic_DNA"/>
</dbReference>
<proteinExistence type="predicted"/>
<sequence>MASYDHLLAEQPWSYRPAYPDTWLSDLFTMENETLMKALHTSISGAEISSGMLNSVYSKAETTPVHTPTVSGVSENEALVSKQQQQQRRVAPIGGGRVAKRKARPSKRAATTTFYNADPENFMWMVQEVTGAKIGGSSASASAVSRPEPRRATDGFPTLDTSAAFMLDASPSYAAAATDGGAREHYFDSLCNFPTLESWEA</sequence>
<reference evidence="2" key="1">
    <citation type="submission" date="2018-01" db="EMBL/GenBank/DDBJ databases">
        <authorList>
            <person name="Mao J.F."/>
        </authorList>
    </citation>
    <scope>NUCLEOTIDE SEQUENCE</scope>
    <source>
        <strain evidence="2">Huo1</strain>
        <tissue evidence="2">Leaf</tissue>
    </source>
</reference>
<dbReference type="InterPro" id="IPR039609">
    <property type="entry name" value="VQ_15/22"/>
</dbReference>
<dbReference type="InterPro" id="IPR008889">
    <property type="entry name" value="VQ"/>
</dbReference>
<organism evidence="2">
    <name type="scientific">Salvia splendens</name>
    <name type="common">Scarlet sage</name>
    <dbReference type="NCBI Taxonomy" id="180675"/>
    <lineage>
        <taxon>Eukaryota</taxon>
        <taxon>Viridiplantae</taxon>
        <taxon>Streptophyta</taxon>
        <taxon>Embryophyta</taxon>
        <taxon>Tracheophyta</taxon>
        <taxon>Spermatophyta</taxon>
        <taxon>Magnoliopsida</taxon>
        <taxon>eudicotyledons</taxon>
        <taxon>Gunneridae</taxon>
        <taxon>Pentapetalae</taxon>
        <taxon>asterids</taxon>
        <taxon>lamiids</taxon>
        <taxon>Lamiales</taxon>
        <taxon>Lamiaceae</taxon>
        <taxon>Nepetoideae</taxon>
        <taxon>Mentheae</taxon>
        <taxon>Salviinae</taxon>
        <taxon>Salvia</taxon>
        <taxon>Salvia subgen. Calosphace</taxon>
        <taxon>core Calosphace</taxon>
    </lineage>
</organism>
<dbReference type="Pfam" id="PF05678">
    <property type="entry name" value="VQ"/>
    <property type="match status" value="1"/>
</dbReference>
<comment type="caution">
    <text evidence="2">The sequence shown here is derived from an EMBL/GenBank/DDBJ whole genome shotgun (WGS) entry which is preliminary data.</text>
</comment>
<dbReference type="GO" id="GO:0006970">
    <property type="term" value="P:response to osmotic stress"/>
    <property type="evidence" value="ECO:0007669"/>
    <property type="project" value="TreeGrafter"/>
</dbReference>
<name>A0A8X8XFM2_SALSN</name>
<protein>
    <recommendedName>
        <fullName evidence="1">VQ domain-containing protein</fullName>
    </recommendedName>
</protein>
<dbReference type="Proteomes" id="UP000298416">
    <property type="component" value="Unassembled WGS sequence"/>
</dbReference>
<evidence type="ECO:0000313" key="3">
    <source>
        <dbReference type="Proteomes" id="UP000298416"/>
    </source>
</evidence>
<dbReference type="GO" id="GO:0005634">
    <property type="term" value="C:nucleus"/>
    <property type="evidence" value="ECO:0007669"/>
    <property type="project" value="TreeGrafter"/>
</dbReference>
<feature type="domain" description="VQ" evidence="1">
    <location>
        <begin position="110"/>
        <end position="132"/>
    </location>
</feature>
<gene>
    <name evidence="2" type="ORF">SASPL_126429</name>
</gene>